<dbReference type="GeneID" id="5891131"/>
<dbReference type="Gene3D" id="2.40.50.140">
    <property type="entry name" value="Nucleic acid-binding proteins"/>
    <property type="match status" value="1"/>
</dbReference>
<dbReference type="eggNOG" id="KOG0027">
    <property type="taxonomic scope" value="Eukaryota"/>
</dbReference>
<feature type="domain" description="EF-hand" evidence="11">
    <location>
        <begin position="112"/>
        <end position="147"/>
    </location>
</feature>
<dbReference type="InterPro" id="IPR011992">
    <property type="entry name" value="EF-hand-dom_pair"/>
</dbReference>
<keyword evidence="13" id="KW-1185">Reference proteome</keyword>
<keyword evidence="6" id="KW-0863">Zinc-finger</keyword>
<dbReference type="InterPro" id="IPR040184">
    <property type="entry name" value="Mcm10"/>
</dbReference>
<dbReference type="GO" id="GO:0005509">
    <property type="term" value="F:calcium ion binding"/>
    <property type="evidence" value="ECO:0007669"/>
    <property type="project" value="InterPro"/>
</dbReference>
<feature type="domain" description="EF-hand" evidence="11">
    <location>
        <begin position="76"/>
        <end position="111"/>
    </location>
</feature>
<dbReference type="InterPro" id="IPR002048">
    <property type="entry name" value="EF_hand_dom"/>
</dbReference>
<evidence type="ECO:0000313" key="13">
    <source>
        <dbReference type="Proteomes" id="UP000001357"/>
    </source>
</evidence>
<organism evidence="12 13">
    <name type="scientific">Monosiga brevicollis</name>
    <name type="common">Choanoflagellate</name>
    <dbReference type="NCBI Taxonomy" id="81824"/>
    <lineage>
        <taxon>Eukaryota</taxon>
        <taxon>Choanoflagellata</taxon>
        <taxon>Craspedida</taxon>
        <taxon>Salpingoecidae</taxon>
        <taxon>Monosiga</taxon>
    </lineage>
</organism>
<dbReference type="SMART" id="SM01280">
    <property type="entry name" value="Mcm10"/>
    <property type="match status" value="1"/>
</dbReference>
<dbReference type="FunFam" id="1.10.238.10:FF:000001">
    <property type="entry name" value="Calmodulin 1"/>
    <property type="match status" value="1"/>
</dbReference>
<dbReference type="Proteomes" id="UP000001357">
    <property type="component" value="Unassembled WGS sequence"/>
</dbReference>
<dbReference type="KEGG" id="mbr:MONBRDRAFT_32446"/>
<dbReference type="SUPFAM" id="SSF47473">
    <property type="entry name" value="EF-hand"/>
    <property type="match status" value="2"/>
</dbReference>
<dbReference type="PROSITE" id="PS00018">
    <property type="entry name" value="EF_HAND_1"/>
    <property type="match status" value="2"/>
</dbReference>
<dbReference type="Gene3D" id="1.10.238.10">
    <property type="entry name" value="EF-hand"/>
    <property type="match status" value="2"/>
</dbReference>
<dbReference type="Pfam" id="PF09332">
    <property type="entry name" value="Mcm10"/>
    <property type="match status" value="1"/>
</dbReference>
<dbReference type="InterPro" id="IPR012340">
    <property type="entry name" value="NA-bd_OB-fold"/>
</dbReference>
<keyword evidence="5" id="KW-0479">Metal-binding</keyword>
<name>A9UZJ7_MONBE</name>
<dbReference type="PANTHER" id="PTHR13454">
    <property type="entry name" value="PROTEIN MCM10 HOMOLOG"/>
    <property type="match status" value="1"/>
</dbReference>
<keyword evidence="9" id="KW-0539">Nucleus</keyword>
<keyword evidence="8" id="KW-0106">Calcium</keyword>
<feature type="region of interest" description="Disordered" evidence="10">
    <location>
        <begin position="173"/>
        <end position="242"/>
    </location>
</feature>
<feature type="compositionally biased region" description="Basic and acidic residues" evidence="10">
    <location>
        <begin position="1141"/>
        <end position="1164"/>
    </location>
</feature>
<feature type="region of interest" description="Disordered" evidence="10">
    <location>
        <begin position="913"/>
        <end position="951"/>
    </location>
</feature>
<evidence type="ECO:0000256" key="9">
    <source>
        <dbReference type="ARBA" id="ARBA00023242"/>
    </source>
</evidence>
<dbReference type="Pfam" id="PF09329">
    <property type="entry name" value="zf-primase"/>
    <property type="match status" value="1"/>
</dbReference>
<reference evidence="12 13" key="1">
    <citation type="journal article" date="2008" name="Nature">
        <title>The genome of the choanoflagellate Monosiga brevicollis and the origin of metazoans.</title>
        <authorList>
            <consortium name="JGI Sequencing"/>
            <person name="King N."/>
            <person name="Westbrook M.J."/>
            <person name="Young S.L."/>
            <person name="Kuo A."/>
            <person name="Abedin M."/>
            <person name="Chapman J."/>
            <person name="Fairclough S."/>
            <person name="Hellsten U."/>
            <person name="Isogai Y."/>
            <person name="Letunic I."/>
            <person name="Marr M."/>
            <person name="Pincus D."/>
            <person name="Putnam N."/>
            <person name="Rokas A."/>
            <person name="Wright K.J."/>
            <person name="Zuzow R."/>
            <person name="Dirks W."/>
            <person name="Good M."/>
            <person name="Goodstein D."/>
            <person name="Lemons D."/>
            <person name="Li W."/>
            <person name="Lyons J.B."/>
            <person name="Morris A."/>
            <person name="Nichols S."/>
            <person name="Richter D.J."/>
            <person name="Salamov A."/>
            <person name="Bork P."/>
            <person name="Lim W.A."/>
            <person name="Manning G."/>
            <person name="Miller W.T."/>
            <person name="McGinnis W."/>
            <person name="Shapiro H."/>
            <person name="Tjian R."/>
            <person name="Grigoriev I.V."/>
            <person name="Rokhsar D."/>
        </authorList>
    </citation>
    <scope>NUCLEOTIDE SEQUENCE [LARGE SCALE GENOMIC DNA]</scope>
    <source>
        <strain evidence="13">MX1 / ATCC 50154</strain>
    </source>
</reference>
<feature type="compositionally biased region" description="Low complexity" evidence="10">
    <location>
        <begin position="185"/>
        <end position="195"/>
    </location>
</feature>
<protein>
    <recommendedName>
        <fullName evidence="3">Protein MCM10 homolog</fullName>
    </recommendedName>
</protein>
<dbReference type="InterPro" id="IPR018247">
    <property type="entry name" value="EF_Hand_1_Ca_BS"/>
</dbReference>
<feature type="compositionally biased region" description="Polar residues" evidence="10">
    <location>
        <begin position="197"/>
        <end position="209"/>
    </location>
</feature>
<feature type="compositionally biased region" description="Polar residues" evidence="10">
    <location>
        <begin position="173"/>
        <end position="183"/>
    </location>
</feature>
<sequence>MPYTEELQASADLAWAAVNRDANPQLTSGQLETALHFMGLNPTHAAVKEFCGQVARSDAVFTKTDLLQLAVSIPPMSAEDMIQAFQVIDVNQDGHLSKPELIQALMQHGDRMTKQEVDEIIHLFDANKDGQIDYREFAQACLDMASTIAHLQPPANDAPAKSHDTAQNTTMAKNATKTSTSAQPGARALAAARGRPTQPSKPSSRPTSGRTGGAVRSRRQQPAGSARGSLDVTNNPQDSDLPADAMLLRPEAALDPIPPKWHRTPLQGRFLRTKDAVNAEIFAFQCQKPSQALFKLHLKPANENVACDASLLLCRVEPGNVWKPLGLSHISCQHAQLAVRLTPGKYRLIPWSPGCKLVHVDEKPDYAELVHEVDGVPVFTEAARAAFKSLFDSYDTTSRGLLARDEFDLLQHRAEGEGVDPETWEFMIENFDSDENCITFRGLVQMYDQLWGAMEGNVDQFFASSLGAFGFGRDLVLNEACRYELEAAVEHPEAFAHLGVLVPHTDKVEEAMQQYIMDHGAKEALAQSLVRYSLRQPRFVATLIHNEDSALVSATVRQRLENAVANAWLPSGGVQVKGGMSKPCRPMQRGATGRQALMCTSNGRVIREWAIDDDFFDLLCDMMDEDESPAEPAPPPVSTSSSSHRSSAATGTPESAVPVEPKNPVSQASSRQATASKAPTAQAASAASTNSPAAPLRSSSIARHKGGNPSPEPATKRAHRTTEKELRRDKHSGFRLQNRQVSAADLDTSMAGKKNVLLANVPSWCLLIVIPLCQANNPRAKEQDWVSFGVLVEKRSTQKSKAQKNYVTWIISDLADTSTRLVLLGDAHAKHWKLPEGSVLGLLNPTQLGEPKTPSDVTITVDSAGQILYLGHAVDYGICKGTRRDGHGCTMPINTSQGEYCHFHVNNAIRKKKAAAKSEDKRKPVSSRMAVQGGSYQPPPRVPGAKRPGVEGRFRTVAPPVHAPKQELQAIKNEIKPGFVDAMSQRSQFRNAMAGKTHVVLSRETSQPGKVGGSTTANGVPTLPRTESAQQLLSLKRNTPLLGKGLPTGGAVDLVLGSSKSAPVRSRDILLAQAAAVAQQRLQGTGTAATKGSKSSTGAEAADVSPLDREPSAKGKTGQLGAAKTQRLVTLTGAVLSEADKEKLRASRSKHMDAYEDDRSEKLSKSMQQGMEIDKLMDKLDSIMDRELNAYKCRQVGVALASGIWHESQYGLRGKQQIEEAHVTSCWQCRKIHRKKQELCLRDHHVYDKVKVVERFFVCMDCHEHLSVLGERIPRESCRKCGATAWRAASMLRERRDAGRKEVLARGIEHGRFLQSATGQFNRA</sequence>
<dbReference type="STRING" id="81824.A9UZJ7"/>
<keyword evidence="7" id="KW-0862">Zinc</keyword>
<dbReference type="RefSeq" id="XP_001745819.1">
    <property type="nucleotide sequence ID" value="XM_001745767.1"/>
</dbReference>
<feature type="region of interest" description="Disordered" evidence="10">
    <location>
        <begin position="1141"/>
        <end position="1165"/>
    </location>
</feature>
<evidence type="ECO:0000256" key="2">
    <source>
        <dbReference type="ARBA" id="ARBA00009679"/>
    </source>
</evidence>
<dbReference type="GO" id="GO:0006270">
    <property type="term" value="P:DNA replication initiation"/>
    <property type="evidence" value="ECO:0000318"/>
    <property type="project" value="GO_Central"/>
</dbReference>
<evidence type="ECO:0000259" key="11">
    <source>
        <dbReference type="PROSITE" id="PS50222"/>
    </source>
</evidence>
<comment type="similarity">
    <text evidence="2">Belongs to the MCM10 family.</text>
</comment>
<dbReference type="FunCoup" id="A9UZJ7">
    <property type="interactions" value="740"/>
</dbReference>
<dbReference type="PANTHER" id="PTHR13454:SF11">
    <property type="entry name" value="PROTEIN MCM10 HOMOLOG"/>
    <property type="match status" value="1"/>
</dbReference>
<dbReference type="InterPro" id="IPR056791">
    <property type="entry name" value="Znf_Mcm10_C"/>
</dbReference>
<dbReference type="Pfam" id="PF13499">
    <property type="entry name" value="EF-hand_7"/>
    <property type="match status" value="1"/>
</dbReference>
<dbReference type="EMBL" id="CH991551">
    <property type="protein sequence ID" value="EDQ89243.1"/>
    <property type="molecule type" value="Genomic_DNA"/>
</dbReference>
<evidence type="ECO:0000256" key="7">
    <source>
        <dbReference type="ARBA" id="ARBA00022833"/>
    </source>
</evidence>
<gene>
    <name evidence="12" type="ORF">MONBRDRAFT_32446</name>
</gene>
<feature type="compositionally biased region" description="Polar residues" evidence="10">
    <location>
        <begin position="1085"/>
        <end position="1098"/>
    </location>
</feature>
<feature type="compositionally biased region" description="Basic and acidic residues" evidence="10">
    <location>
        <begin position="720"/>
        <end position="732"/>
    </location>
</feature>
<evidence type="ECO:0000256" key="3">
    <source>
        <dbReference type="ARBA" id="ARBA00017770"/>
    </source>
</evidence>
<accession>A9UZJ7</accession>
<evidence type="ECO:0000256" key="10">
    <source>
        <dbReference type="SAM" id="MobiDB-lite"/>
    </source>
</evidence>
<dbReference type="Pfam" id="PF22379">
    <property type="entry name" value="OB_MCM10"/>
    <property type="match status" value="1"/>
</dbReference>
<feature type="region of interest" description="Disordered" evidence="10">
    <location>
        <begin position="625"/>
        <end position="736"/>
    </location>
</feature>
<dbReference type="SMART" id="SM00054">
    <property type="entry name" value="EFh"/>
    <property type="match status" value="2"/>
</dbReference>
<evidence type="ECO:0000256" key="4">
    <source>
        <dbReference type="ARBA" id="ARBA00022705"/>
    </source>
</evidence>
<comment type="subcellular location">
    <subcellularLocation>
        <location evidence="1">Nucleus</location>
    </subcellularLocation>
</comment>
<evidence type="ECO:0000256" key="8">
    <source>
        <dbReference type="ARBA" id="ARBA00022837"/>
    </source>
</evidence>
<dbReference type="eggNOG" id="KOG3056">
    <property type="taxonomic scope" value="Eukaryota"/>
</dbReference>
<dbReference type="CDD" id="cd00051">
    <property type="entry name" value="EFh"/>
    <property type="match status" value="1"/>
</dbReference>
<feature type="region of interest" description="Disordered" evidence="10">
    <location>
        <begin position="1085"/>
        <end position="1122"/>
    </location>
</feature>
<dbReference type="GO" id="GO:0008270">
    <property type="term" value="F:zinc ion binding"/>
    <property type="evidence" value="ECO:0007669"/>
    <property type="project" value="UniProtKB-KW"/>
</dbReference>
<evidence type="ECO:0000313" key="12">
    <source>
        <dbReference type="EMBL" id="EDQ89243.1"/>
    </source>
</evidence>
<feature type="compositionally biased region" description="Low complexity" evidence="10">
    <location>
        <begin position="638"/>
        <end position="649"/>
    </location>
</feature>
<dbReference type="GO" id="GO:0043596">
    <property type="term" value="C:nuclear replication fork"/>
    <property type="evidence" value="ECO:0000318"/>
    <property type="project" value="GO_Central"/>
</dbReference>
<dbReference type="PROSITE" id="PS50222">
    <property type="entry name" value="EF_HAND_2"/>
    <property type="match status" value="2"/>
</dbReference>
<dbReference type="InterPro" id="IPR015408">
    <property type="entry name" value="Znf_Mcm10/DnaG"/>
</dbReference>
<keyword evidence="4" id="KW-0235">DNA replication</keyword>
<dbReference type="InterPro" id="IPR015411">
    <property type="entry name" value="Rep_factor_Mcm10_C"/>
</dbReference>
<evidence type="ECO:0000256" key="6">
    <source>
        <dbReference type="ARBA" id="ARBA00022771"/>
    </source>
</evidence>
<feature type="compositionally biased region" description="Low complexity" evidence="10">
    <location>
        <begin position="673"/>
        <end position="695"/>
    </location>
</feature>
<dbReference type="InterPro" id="IPR055065">
    <property type="entry name" value="OB_MCM10"/>
</dbReference>
<dbReference type="GO" id="GO:0003688">
    <property type="term" value="F:DNA replication origin binding"/>
    <property type="evidence" value="ECO:0000318"/>
    <property type="project" value="GO_Central"/>
</dbReference>
<dbReference type="GO" id="GO:0003697">
    <property type="term" value="F:single-stranded DNA binding"/>
    <property type="evidence" value="ECO:0000318"/>
    <property type="project" value="GO_Central"/>
</dbReference>
<proteinExistence type="inferred from homology"/>
<evidence type="ECO:0000256" key="1">
    <source>
        <dbReference type="ARBA" id="ARBA00004123"/>
    </source>
</evidence>
<evidence type="ECO:0000256" key="5">
    <source>
        <dbReference type="ARBA" id="ARBA00022723"/>
    </source>
</evidence>
<dbReference type="InParanoid" id="A9UZJ7"/>
<feature type="region of interest" description="Disordered" evidence="10">
    <location>
        <begin position="1004"/>
        <end position="1025"/>
    </location>
</feature>